<name>A0A7S2ERN7_TRICV</name>
<evidence type="ECO:0000256" key="1">
    <source>
        <dbReference type="SAM" id="MobiDB-lite"/>
    </source>
</evidence>
<proteinExistence type="predicted"/>
<reference evidence="2" key="1">
    <citation type="submission" date="2021-01" db="EMBL/GenBank/DDBJ databases">
        <authorList>
            <person name="Corre E."/>
            <person name="Pelletier E."/>
            <person name="Niang G."/>
            <person name="Scheremetjew M."/>
            <person name="Finn R."/>
            <person name="Kale V."/>
            <person name="Holt S."/>
            <person name="Cochrane G."/>
            <person name="Meng A."/>
            <person name="Brown T."/>
            <person name="Cohen L."/>
        </authorList>
    </citation>
    <scope>NUCLEOTIDE SEQUENCE</scope>
    <source>
        <strain evidence="2">Grunow 1884</strain>
    </source>
</reference>
<feature type="region of interest" description="Disordered" evidence="1">
    <location>
        <begin position="224"/>
        <end position="258"/>
    </location>
</feature>
<dbReference type="EMBL" id="HBGO01029259">
    <property type="protein sequence ID" value="CAD9353080.1"/>
    <property type="molecule type" value="Transcribed_RNA"/>
</dbReference>
<evidence type="ECO:0000313" key="2">
    <source>
        <dbReference type="EMBL" id="CAD9353080.1"/>
    </source>
</evidence>
<gene>
    <name evidence="2" type="ORF">OSIN01602_LOCUS16791</name>
</gene>
<organism evidence="2">
    <name type="scientific">Trieres chinensis</name>
    <name type="common">Marine centric diatom</name>
    <name type="synonym">Odontella sinensis</name>
    <dbReference type="NCBI Taxonomy" id="1514140"/>
    <lineage>
        <taxon>Eukaryota</taxon>
        <taxon>Sar</taxon>
        <taxon>Stramenopiles</taxon>
        <taxon>Ochrophyta</taxon>
        <taxon>Bacillariophyta</taxon>
        <taxon>Mediophyceae</taxon>
        <taxon>Biddulphiophycidae</taxon>
        <taxon>Eupodiscales</taxon>
        <taxon>Parodontellaceae</taxon>
        <taxon>Trieres</taxon>
    </lineage>
</organism>
<feature type="compositionally biased region" description="Basic and acidic residues" evidence="1">
    <location>
        <begin position="234"/>
        <end position="258"/>
    </location>
</feature>
<dbReference type="AlphaFoldDB" id="A0A7S2ERN7"/>
<protein>
    <submittedName>
        <fullName evidence="2">Uncharacterized protein</fullName>
    </submittedName>
</protein>
<accession>A0A7S2ERN7</accession>
<sequence length="258" mass="29581">MEDIRSPISSMRYSVTATDITGTEDDFIDRSIDNDHFFLVENSPNATRAKLIGSRRRTAFALEAARAELDAFRDEVLLTGRTCAYEHSPPREIRLCDDERFRRFRQSPTSVAVQGLFFDELSSSSAGIPSELSLDTPPRKHKCASVVHRLTSPEDVYADEEDEDEDEREAECHFQSVRASCKVIFKEDGGYECTEENDTLKLRSPLASFWRGLKAGFCNPWWGGVPKNHTNGHRPNEMKMKQRQERRTQHSRNRTEAF</sequence>